<organism evidence="1 2">
    <name type="scientific">Hyaloscypha hepaticicola</name>
    <dbReference type="NCBI Taxonomy" id="2082293"/>
    <lineage>
        <taxon>Eukaryota</taxon>
        <taxon>Fungi</taxon>
        <taxon>Dikarya</taxon>
        <taxon>Ascomycota</taxon>
        <taxon>Pezizomycotina</taxon>
        <taxon>Leotiomycetes</taxon>
        <taxon>Helotiales</taxon>
        <taxon>Hyaloscyphaceae</taxon>
        <taxon>Hyaloscypha</taxon>
    </lineage>
</organism>
<reference evidence="1 2" key="1">
    <citation type="submission" date="2016-05" db="EMBL/GenBank/DDBJ databases">
        <title>A degradative enzymes factory behind the ericoid mycorrhizal symbiosis.</title>
        <authorList>
            <consortium name="DOE Joint Genome Institute"/>
            <person name="Martino E."/>
            <person name="Morin E."/>
            <person name="Grelet G."/>
            <person name="Kuo A."/>
            <person name="Kohler A."/>
            <person name="Daghino S."/>
            <person name="Barry K."/>
            <person name="Choi C."/>
            <person name="Cichocki N."/>
            <person name="Clum A."/>
            <person name="Copeland A."/>
            <person name="Hainaut M."/>
            <person name="Haridas S."/>
            <person name="Labutti K."/>
            <person name="Lindquist E."/>
            <person name="Lipzen A."/>
            <person name="Khouja H.-R."/>
            <person name="Murat C."/>
            <person name="Ohm R."/>
            <person name="Olson A."/>
            <person name="Spatafora J."/>
            <person name="Veneault-Fourrey C."/>
            <person name="Henrissat B."/>
            <person name="Grigoriev I."/>
            <person name="Martin F."/>
            <person name="Perotto S."/>
        </authorList>
    </citation>
    <scope>NUCLEOTIDE SEQUENCE [LARGE SCALE GENOMIC DNA]</scope>
    <source>
        <strain evidence="1 2">UAMH 7357</strain>
    </source>
</reference>
<dbReference type="EMBL" id="KZ613512">
    <property type="protein sequence ID" value="PMD15622.1"/>
    <property type="molecule type" value="Genomic_DNA"/>
</dbReference>
<evidence type="ECO:0000313" key="1">
    <source>
        <dbReference type="EMBL" id="PMD15622.1"/>
    </source>
</evidence>
<dbReference type="AlphaFoldDB" id="A0A2J6PNL8"/>
<dbReference type="Proteomes" id="UP000235672">
    <property type="component" value="Unassembled WGS sequence"/>
</dbReference>
<protein>
    <submittedName>
        <fullName evidence="1">Uncharacterized protein</fullName>
    </submittedName>
</protein>
<proteinExistence type="predicted"/>
<sequence length="133" mass="13771">MLGLVVVSLGRPLCKPAQLSGDQCQWSVDAVQGARKTAGHARHSGTVVAQQSAAALSACPGSSLLGTGKSKWVKICVRPIGRGTSCATPESCEGARHPRAKHQQYFIGTVSWKGGGSTGVSVRPIANLSYRGD</sequence>
<gene>
    <name evidence="1" type="ORF">NA56DRAFT_333056</name>
</gene>
<keyword evidence="2" id="KW-1185">Reference proteome</keyword>
<name>A0A2J6PNL8_9HELO</name>
<accession>A0A2J6PNL8</accession>
<evidence type="ECO:0000313" key="2">
    <source>
        <dbReference type="Proteomes" id="UP000235672"/>
    </source>
</evidence>